<dbReference type="Gene3D" id="1.20.58.340">
    <property type="entry name" value="Magnesium transport protein CorA, transmembrane region"/>
    <property type="match status" value="1"/>
</dbReference>
<organism evidence="6 7">
    <name type="scientific">Rhynchosporium graminicola</name>
    <dbReference type="NCBI Taxonomy" id="2792576"/>
    <lineage>
        <taxon>Eukaryota</taxon>
        <taxon>Fungi</taxon>
        <taxon>Dikarya</taxon>
        <taxon>Ascomycota</taxon>
        <taxon>Pezizomycotina</taxon>
        <taxon>Leotiomycetes</taxon>
        <taxon>Helotiales</taxon>
        <taxon>Ploettnerulaceae</taxon>
        <taxon>Rhynchosporium</taxon>
    </lineage>
</organism>
<evidence type="ECO:0000256" key="1">
    <source>
        <dbReference type="ARBA" id="ARBA00004141"/>
    </source>
</evidence>
<protein>
    <submittedName>
        <fullName evidence="6">Uncharacterized protein</fullName>
    </submittedName>
</protein>
<dbReference type="GO" id="GO:0016020">
    <property type="term" value="C:membrane"/>
    <property type="evidence" value="ECO:0007669"/>
    <property type="project" value="UniProtKB-SubCell"/>
</dbReference>
<evidence type="ECO:0000313" key="6">
    <source>
        <dbReference type="EMBL" id="CZT01313.1"/>
    </source>
</evidence>
<accession>A0A1E1KTG2</accession>
<dbReference type="InterPro" id="IPR002523">
    <property type="entry name" value="MgTranspt_CorA/ZnTranspt_ZntB"/>
</dbReference>
<dbReference type="SUPFAM" id="SSF144083">
    <property type="entry name" value="Magnesium transport protein CorA, transmembrane region"/>
    <property type="match status" value="1"/>
</dbReference>
<keyword evidence="4 5" id="KW-0472">Membrane</keyword>
<dbReference type="InterPro" id="IPR045863">
    <property type="entry name" value="CorA_TM1_TM2"/>
</dbReference>
<dbReference type="EMBL" id="FJUW01000022">
    <property type="protein sequence ID" value="CZT01313.1"/>
    <property type="molecule type" value="Genomic_DNA"/>
</dbReference>
<proteinExistence type="predicted"/>
<feature type="transmembrane region" description="Helical" evidence="5">
    <location>
        <begin position="28"/>
        <end position="46"/>
    </location>
</feature>
<comment type="subcellular location">
    <subcellularLocation>
        <location evidence="1">Membrane</location>
        <topology evidence="1">Multi-pass membrane protein</topology>
    </subcellularLocation>
</comment>
<dbReference type="Pfam" id="PF01544">
    <property type="entry name" value="CorA"/>
    <property type="match status" value="1"/>
</dbReference>
<sequence>MAVEQSGKAIEQAHDVNEDAAHRTLTTLAPIYIPLSFVAAFFGMNVKTFNPDIDVPVWSFFATALPITALSVALVWYWDWISRAAPMVRNSLHAFIMKWVRRLGVVSVLKLLKGSVAKGFALAGATSLAVDSPAFQVFSRPPAE</sequence>
<reference evidence="7" key="1">
    <citation type="submission" date="2016-03" db="EMBL/GenBank/DDBJ databases">
        <authorList>
            <person name="Ploux O."/>
        </authorList>
    </citation>
    <scope>NUCLEOTIDE SEQUENCE [LARGE SCALE GENOMIC DNA]</scope>
    <source>
        <strain evidence="7">UK7</strain>
    </source>
</reference>
<dbReference type="GO" id="GO:0046873">
    <property type="term" value="F:metal ion transmembrane transporter activity"/>
    <property type="evidence" value="ECO:0007669"/>
    <property type="project" value="InterPro"/>
</dbReference>
<evidence type="ECO:0000256" key="5">
    <source>
        <dbReference type="SAM" id="Phobius"/>
    </source>
</evidence>
<evidence type="ECO:0000256" key="2">
    <source>
        <dbReference type="ARBA" id="ARBA00022692"/>
    </source>
</evidence>
<feature type="transmembrane region" description="Helical" evidence="5">
    <location>
        <begin position="58"/>
        <end position="78"/>
    </location>
</feature>
<evidence type="ECO:0000256" key="4">
    <source>
        <dbReference type="ARBA" id="ARBA00023136"/>
    </source>
</evidence>
<dbReference type="Proteomes" id="UP000178129">
    <property type="component" value="Unassembled WGS sequence"/>
</dbReference>
<evidence type="ECO:0000256" key="3">
    <source>
        <dbReference type="ARBA" id="ARBA00022989"/>
    </source>
</evidence>
<evidence type="ECO:0000313" key="7">
    <source>
        <dbReference type="Proteomes" id="UP000178129"/>
    </source>
</evidence>
<gene>
    <name evidence="6" type="ORF">RCO7_02016</name>
</gene>
<keyword evidence="7" id="KW-1185">Reference proteome</keyword>
<keyword evidence="2 5" id="KW-0812">Transmembrane</keyword>
<dbReference type="STRING" id="914237.A0A1E1KTG2"/>
<dbReference type="AlphaFoldDB" id="A0A1E1KTG2"/>
<dbReference type="InParanoid" id="A0A1E1KTG2"/>
<name>A0A1E1KTG2_9HELO</name>
<comment type="caution">
    <text evidence="6">The sequence shown here is derived from an EMBL/GenBank/DDBJ whole genome shotgun (WGS) entry which is preliminary data.</text>
</comment>
<keyword evidence="3 5" id="KW-1133">Transmembrane helix</keyword>